<evidence type="ECO:0000313" key="3">
    <source>
        <dbReference type="Proteomes" id="UP000474296"/>
    </source>
</evidence>
<keyword evidence="1" id="KW-1133">Transmembrane helix</keyword>
<evidence type="ECO:0000256" key="1">
    <source>
        <dbReference type="SAM" id="Phobius"/>
    </source>
</evidence>
<proteinExistence type="predicted"/>
<keyword evidence="1" id="KW-0812">Transmembrane</keyword>
<evidence type="ECO:0000313" key="2">
    <source>
        <dbReference type="EMBL" id="NER17316.1"/>
    </source>
</evidence>
<dbReference type="AlphaFoldDB" id="A0A6M0CHA1"/>
<protein>
    <submittedName>
        <fullName evidence="2">Uncharacterized protein</fullName>
    </submittedName>
</protein>
<dbReference type="RefSeq" id="WP_164031681.1">
    <property type="nucleotide sequence ID" value="NZ_JAABOQ010000003.1"/>
</dbReference>
<accession>A0A6M0CHA1</accession>
<reference evidence="2 3" key="1">
    <citation type="submission" date="2020-01" db="EMBL/GenBank/DDBJ databases">
        <title>Spongiivirga citrea KCTC 32990T.</title>
        <authorList>
            <person name="Wang G."/>
        </authorList>
    </citation>
    <scope>NUCLEOTIDE SEQUENCE [LARGE SCALE GENOMIC DNA]</scope>
    <source>
        <strain evidence="2 3">KCTC 32990</strain>
    </source>
</reference>
<keyword evidence="3" id="KW-1185">Reference proteome</keyword>
<feature type="transmembrane region" description="Helical" evidence="1">
    <location>
        <begin position="31"/>
        <end position="53"/>
    </location>
</feature>
<comment type="caution">
    <text evidence="2">The sequence shown here is derived from an EMBL/GenBank/DDBJ whole genome shotgun (WGS) entry which is preliminary data.</text>
</comment>
<organism evidence="2 3">
    <name type="scientific">Spongiivirga citrea</name>
    <dbReference type="NCBI Taxonomy" id="1481457"/>
    <lineage>
        <taxon>Bacteria</taxon>
        <taxon>Pseudomonadati</taxon>
        <taxon>Bacteroidota</taxon>
        <taxon>Flavobacteriia</taxon>
        <taxon>Flavobacteriales</taxon>
        <taxon>Flavobacteriaceae</taxon>
        <taxon>Spongiivirga</taxon>
    </lineage>
</organism>
<gene>
    <name evidence="2" type="ORF">GWK10_08840</name>
</gene>
<name>A0A6M0CHA1_9FLAO</name>
<sequence length="54" mass="5953">MQAVLVFKEAYKRKLSNVKGVEAVTVKTFTWAYLTIIALGLTTFAYNAIVSLLG</sequence>
<dbReference type="Proteomes" id="UP000474296">
    <property type="component" value="Unassembled WGS sequence"/>
</dbReference>
<keyword evidence="1" id="KW-0472">Membrane</keyword>
<dbReference type="EMBL" id="JAABOQ010000003">
    <property type="protein sequence ID" value="NER17316.1"/>
    <property type="molecule type" value="Genomic_DNA"/>
</dbReference>